<evidence type="ECO:0000313" key="1">
    <source>
        <dbReference type="EMBL" id="HHP05070.1"/>
    </source>
</evidence>
<proteinExistence type="predicted"/>
<protein>
    <submittedName>
        <fullName evidence="1">Uncharacterized protein</fullName>
    </submittedName>
</protein>
<dbReference type="AlphaFoldDB" id="A0A7J3X781"/>
<comment type="caution">
    <text evidence="1">The sequence shown here is derived from an EMBL/GenBank/DDBJ whole genome shotgun (WGS) entry which is preliminary data.</text>
</comment>
<name>A0A7J3X781_THEPE</name>
<accession>A0A7J3X781</accession>
<dbReference type="EMBL" id="DRZM01000150">
    <property type="protein sequence ID" value="HHP05070.1"/>
    <property type="molecule type" value="Genomic_DNA"/>
</dbReference>
<gene>
    <name evidence="1" type="ORF">ENM88_04890</name>
</gene>
<organism evidence="1">
    <name type="scientific">Thermofilum pendens</name>
    <dbReference type="NCBI Taxonomy" id="2269"/>
    <lineage>
        <taxon>Archaea</taxon>
        <taxon>Thermoproteota</taxon>
        <taxon>Thermoprotei</taxon>
        <taxon>Thermofilales</taxon>
        <taxon>Thermofilaceae</taxon>
        <taxon>Thermofilum</taxon>
    </lineage>
</organism>
<reference evidence="1" key="1">
    <citation type="journal article" date="2020" name="mSystems">
        <title>Genome- and Community-Level Interaction Insights into Carbon Utilization and Element Cycling Functions of Hydrothermarchaeota in Hydrothermal Sediment.</title>
        <authorList>
            <person name="Zhou Z."/>
            <person name="Liu Y."/>
            <person name="Xu W."/>
            <person name="Pan J."/>
            <person name="Luo Z.H."/>
            <person name="Li M."/>
        </authorList>
    </citation>
    <scope>NUCLEOTIDE SEQUENCE [LARGE SCALE GENOMIC DNA]</scope>
    <source>
        <strain evidence="1">SpSt-1125</strain>
    </source>
</reference>
<sequence length="68" mass="7626">MTSLTVDEQRAVAIARALKRVLKQGGPLVSKPEYVLPRGLVPGSREHALYLTYVIAIDYMVDAEKLWQ</sequence>